<accession>A8ZU29</accession>
<dbReference type="GO" id="GO:0008757">
    <property type="term" value="F:S-adenosylmethionine-dependent methyltransferase activity"/>
    <property type="evidence" value="ECO:0007669"/>
    <property type="project" value="InterPro"/>
</dbReference>
<dbReference type="EMBL" id="CP000859">
    <property type="protein sequence ID" value="ABW66341.1"/>
    <property type="molecule type" value="Genomic_DNA"/>
</dbReference>
<dbReference type="InterPro" id="IPR013216">
    <property type="entry name" value="Methyltransf_11"/>
</dbReference>
<keyword evidence="2" id="KW-0489">Methyltransferase</keyword>
<organism evidence="2 3">
    <name type="scientific">Desulfosudis oleivorans (strain DSM 6200 / JCM 39069 / Hxd3)</name>
    <name type="common">Desulfococcus oleovorans</name>
    <dbReference type="NCBI Taxonomy" id="96561"/>
    <lineage>
        <taxon>Bacteria</taxon>
        <taxon>Pseudomonadati</taxon>
        <taxon>Thermodesulfobacteriota</taxon>
        <taxon>Desulfobacteria</taxon>
        <taxon>Desulfobacterales</taxon>
        <taxon>Desulfosudaceae</taxon>
        <taxon>Desulfosudis</taxon>
    </lineage>
</organism>
<dbReference type="STRING" id="96561.Dole_0531"/>
<evidence type="ECO:0000259" key="1">
    <source>
        <dbReference type="Pfam" id="PF08241"/>
    </source>
</evidence>
<protein>
    <submittedName>
        <fullName evidence="2">Methyltransferase type 11</fullName>
    </submittedName>
</protein>
<proteinExistence type="predicted"/>
<keyword evidence="2" id="KW-0808">Transferase</keyword>
<dbReference type="GO" id="GO:0032259">
    <property type="term" value="P:methylation"/>
    <property type="evidence" value="ECO:0007669"/>
    <property type="project" value="UniProtKB-KW"/>
</dbReference>
<reference evidence="2 3" key="1">
    <citation type="submission" date="2007-10" db="EMBL/GenBank/DDBJ databases">
        <title>Complete sequence of Desulfococcus oleovorans Hxd3.</title>
        <authorList>
            <consortium name="US DOE Joint Genome Institute"/>
            <person name="Copeland A."/>
            <person name="Lucas S."/>
            <person name="Lapidus A."/>
            <person name="Barry K."/>
            <person name="Glavina del Rio T."/>
            <person name="Dalin E."/>
            <person name="Tice H."/>
            <person name="Pitluck S."/>
            <person name="Kiss H."/>
            <person name="Brettin T."/>
            <person name="Bruce D."/>
            <person name="Detter J.C."/>
            <person name="Han C."/>
            <person name="Schmutz J."/>
            <person name="Larimer F."/>
            <person name="Land M."/>
            <person name="Hauser L."/>
            <person name="Kyrpides N."/>
            <person name="Kim E."/>
            <person name="Wawrik B."/>
            <person name="Richardson P."/>
        </authorList>
    </citation>
    <scope>NUCLEOTIDE SEQUENCE [LARGE SCALE GENOMIC DNA]</scope>
    <source>
        <strain evidence="3">DSM 6200 / JCM 39069 / Hxd3</strain>
    </source>
</reference>
<dbReference type="HOGENOM" id="CLU_942429_0_0_7"/>
<dbReference type="AlphaFoldDB" id="A8ZU29"/>
<dbReference type="KEGG" id="dol:Dole_0531"/>
<name>A8ZU29_DESOH</name>
<sequence length="295" mass="33163">MPRRARQHLVSLYKNFFLSRKQWNVILDKEIRSIEKVHSPLYENTCLHTAVVFDCSTASYRQWLTRAKSSFLNVRYPHKKALEFFFSAMLLNIQKDDIVLDAAGGRSEYLSNIRNVVGCRNLYVNDQIYSTGNVKRGGVNFVGGDVTAIGLPDGAVTKIACHHAVEHFRGDKDARFVLEISRLLKTGGRACILPLFIADRYAEVWNIKPESCYDQRAMCIEDPSSSLPGGKDDGHFARIYDSRALSERVLATADSASLRATIMECTLDGQAVPDMSLNFGSRINRPLRALVLEKV</sequence>
<evidence type="ECO:0000313" key="2">
    <source>
        <dbReference type="EMBL" id="ABW66341.1"/>
    </source>
</evidence>
<gene>
    <name evidence="2" type="ordered locus">Dole_0531</name>
</gene>
<dbReference type="Gene3D" id="3.40.50.150">
    <property type="entry name" value="Vaccinia Virus protein VP39"/>
    <property type="match status" value="1"/>
</dbReference>
<dbReference type="SUPFAM" id="SSF53335">
    <property type="entry name" value="S-adenosyl-L-methionine-dependent methyltransferases"/>
    <property type="match status" value="1"/>
</dbReference>
<evidence type="ECO:0000313" key="3">
    <source>
        <dbReference type="Proteomes" id="UP000008561"/>
    </source>
</evidence>
<dbReference type="InterPro" id="IPR029063">
    <property type="entry name" value="SAM-dependent_MTases_sf"/>
</dbReference>
<dbReference type="eggNOG" id="COG2226">
    <property type="taxonomic scope" value="Bacteria"/>
</dbReference>
<keyword evidence="3" id="KW-1185">Reference proteome</keyword>
<dbReference type="Pfam" id="PF08241">
    <property type="entry name" value="Methyltransf_11"/>
    <property type="match status" value="1"/>
</dbReference>
<dbReference type="Proteomes" id="UP000008561">
    <property type="component" value="Chromosome"/>
</dbReference>
<feature type="domain" description="Methyltransferase type 11" evidence="1">
    <location>
        <begin position="133"/>
        <end position="191"/>
    </location>
</feature>